<reference evidence="1 2" key="1">
    <citation type="journal article" date="2013" name="Mar. Genomics">
        <title>Expression of sulfatases in Rhodopirellula baltica and the diversity of sulfatases in the genus Rhodopirellula.</title>
        <authorList>
            <person name="Wegner C.E."/>
            <person name="Richter-Heitmann T."/>
            <person name="Klindworth A."/>
            <person name="Klockow C."/>
            <person name="Richter M."/>
            <person name="Achstetter T."/>
            <person name="Glockner F.O."/>
            <person name="Harder J."/>
        </authorList>
    </citation>
    <scope>NUCLEOTIDE SEQUENCE [LARGE SCALE GENOMIC DNA]</scope>
    <source>
        <strain evidence="1 2">SM1</strain>
    </source>
</reference>
<sequence length="142" mass="15389">MTNIKIQFTSYPGETTAWMYPVEPYEGFVFNESGYPLTKIGPDGEDSTDYWVTVPSADIQRGRVWMVKKGGPSGFLGSRSVFIKDDQDDYPTAGPTPASEDNGLYLITTTVKDEDGELIQGARVGIAGTSYSRVSKVGGSVT</sequence>
<protein>
    <submittedName>
        <fullName evidence="1">Uncharacterized protein</fullName>
    </submittedName>
</protein>
<evidence type="ECO:0000313" key="2">
    <source>
        <dbReference type="Proteomes" id="UP000011991"/>
    </source>
</evidence>
<dbReference type="RefSeq" id="WP_008692676.1">
    <property type="nucleotide sequence ID" value="NZ_ANOG01000176.1"/>
</dbReference>
<organism evidence="1 2">
    <name type="scientific">Rhodopirellula maiorica SM1</name>
    <dbReference type="NCBI Taxonomy" id="1265738"/>
    <lineage>
        <taxon>Bacteria</taxon>
        <taxon>Pseudomonadati</taxon>
        <taxon>Planctomycetota</taxon>
        <taxon>Planctomycetia</taxon>
        <taxon>Pirellulales</taxon>
        <taxon>Pirellulaceae</taxon>
        <taxon>Novipirellula</taxon>
    </lineage>
</organism>
<gene>
    <name evidence="1" type="ORF">RMSM_01167</name>
</gene>
<evidence type="ECO:0000313" key="1">
    <source>
        <dbReference type="EMBL" id="EMI21903.1"/>
    </source>
</evidence>
<keyword evidence="2" id="KW-1185">Reference proteome</keyword>
<dbReference type="Proteomes" id="UP000011991">
    <property type="component" value="Unassembled WGS sequence"/>
</dbReference>
<name>M5RRE1_9BACT</name>
<proteinExistence type="predicted"/>
<dbReference type="AlphaFoldDB" id="M5RRE1"/>
<dbReference type="EMBL" id="ANOG01000176">
    <property type="protein sequence ID" value="EMI21903.1"/>
    <property type="molecule type" value="Genomic_DNA"/>
</dbReference>
<comment type="caution">
    <text evidence="1">The sequence shown here is derived from an EMBL/GenBank/DDBJ whole genome shotgun (WGS) entry which is preliminary data.</text>
</comment>
<accession>M5RRE1</accession>
<feature type="non-terminal residue" evidence="1">
    <location>
        <position position="142"/>
    </location>
</feature>